<feature type="domain" description="DEK-C" evidence="3">
    <location>
        <begin position="1"/>
        <end position="57"/>
    </location>
</feature>
<dbReference type="CDD" id="cd10567">
    <property type="entry name" value="SWIB-MDM2_like"/>
    <property type="match status" value="2"/>
</dbReference>
<dbReference type="PROSITE" id="PS51998">
    <property type="entry name" value="DEK_C"/>
    <property type="match status" value="1"/>
</dbReference>
<feature type="compositionally biased region" description="Acidic residues" evidence="1">
    <location>
        <begin position="59"/>
        <end position="91"/>
    </location>
</feature>
<dbReference type="Pfam" id="PF02201">
    <property type="entry name" value="SWIB"/>
    <property type="match status" value="2"/>
</dbReference>
<dbReference type="SMART" id="SM00151">
    <property type="entry name" value="SWIB"/>
    <property type="match status" value="2"/>
</dbReference>
<dbReference type="SUPFAM" id="SSF47592">
    <property type="entry name" value="SWIB/MDM2 domain"/>
    <property type="match status" value="2"/>
</dbReference>
<dbReference type="Gene3D" id="1.10.10.60">
    <property type="entry name" value="Homeodomain-like"/>
    <property type="match status" value="1"/>
</dbReference>
<evidence type="ECO:0000313" key="5">
    <source>
        <dbReference type="Proteomes" id="UP001187192"/>
    </source>
</evidence>
<dbReference type="PROSITE" id="PS51925">
    <property type="entry name" value="SWIB_MDM2"/>
    <property type="match status" value="1"/>
</dbReference>
<name>A0AA87Z5R4_FICCA</name>
<sequence>MATDSELIERLREFLRSLDLTTTTTTAIVRRKLEEDFGVGLSEKKAFIREQVDLFLQSENEEENDRAAEAEPEEIDGSGSGQEDDGEEVEESSNRKIKSQRSFSNKEKRKPGGFTKQCSLSPQHQEFIGVPEMARTEDPSNRRNVICDEPLRALFNVDSIGIFQMSKALLKHIWSLDSDTVVPAKSREKEYQPRHEREDALVNFRGTGESVLSRAEVIKRMQDYIKQNYLQDPSDKRRTICDEKLKQLFSIDSFTGFTISKLLAAHFTMAD</sequence>
<comment type="caution">
    <text evidence="4">The sequence shown here is derived from an EMBL/GenBank/DDBJ whole genome shotgun (WGS) entry which is preliminary data.</text>
</comment>
<organism evidence="4 5">
    <name type="scientific">Ficus carica</name>
    <name type="common">Common fig</name>
    <dbReference type="NCBI Taxonomy" id="3494"/>
    <lineage>
        <taxon>Eukaryota</taxon>
        <taxon>Viridiplantae</taxon>
        <taxon>Streptophyta</taxon>
        <taxon>Embryophyta</taxon>
        <taxon>Tracheophyta</taxon>
        <taxon>Spermatophyta</taxon>
        <taxon>Magnoliopsida</taxon>
        <taxon>eudicotyledons</taxon>
        <taxon>Gunneridae</taxon>
        <taxon>Pentapetalae</taxon>
        <taxon>rosids</taxon>
        <taxon>fabids</taxon>
        <taxon>Rosales</taxon>
        <taxon>Moraceae</taxon>
        <taxon>Ficeae</taxon>
        <taxon>Ficus</taxon>
    </lineage>
</organism>
<feature type="domain" description="DM2" evidence="2">
    <location>
        <begin position="190"/>
        <end position="269"/>
    </location>
</feature>
<evidence type="ECO:0000259" key="3">
    <source>
        <dbReference type="PROSITE" id="PS51998"/>
    </source>
</evidence>
<evidence type="ECO:0000259" key="2">
    <source>
        <dbReference type="PROSITE" id="PS51925"/>
    </source>
</evidence>
<dbReference type="Proteomes" id="UP001187192">
    <property type="component" value="Unassembled WGS sequence"/>
</dbReference>
<dbReference type="InterPro" id="IPR036885">
    <property type="entry name" value="SWIB_MDM2_dom_sf"/>
</dbReference>
<dbReference type="AlphaFoldDB" id="A0AA87Z5R4"/>
<dbReference type="InterPro" id="IPR019835">
    <property type="entry name" value="SWIB_domain"/>
</dbReference>
<dbReference type="SUPFAM" id="SSF109715">
    <property type="entry name" value="DEK C-terminal domain"/>
    <property type="match status" value="1"/>
</dbReference>
<dbReference type="InterPro" id="IPR014876">
    <property type="entry name" value="DEK_C"/>
</dbReference>
<evidence type="ECO:0000256" key="1">
    <source>
        <dbReference type="SAM" id="MobiDB-lite"/>
    </source>
</evidence>
<dbReference type="Gene3D" id="1.10.245.10">
    <property type="entry name" value="SWIB/MDM2 domain"/>
    <property type="match status" value="2"/>
</dbReference>
<protein>
    <submittedName>
        <fullName evidence="4">Uncharacterized protein</fullName>
    </submittedName>
</protein>
<evidence type="ECO:0000313" key="4">
    <source>
        <dbReference type="EMBL" id="GMN29947.1"/>
    </source>
</evidence>
<dbReference type="EMBL" id="BTGU01000002">
    <property type="protein sequence ID" value="GMN29947.1"/>
    <property type="molecule type" value="Genomic_DNA"/>
</dbReference>
<dbReference type="PANTHER" id="PTHR13844">
    <property type="entry name" value="SWI/SNF-RELATED MATRIX-ASSOCIATED ACTIN-DEPENDENT REGULATOR OF CHROMATIN SUBFAMILY D"/>
    <property type="match status" value="1"/>
</dbReference>
<dbReference type="InterPro" id="IPR003121">
    <property type="entry name" value="SWIB_MDM2_domain"/>
</dbReference>
<dbReference type="Pfam" id="PF08766">
    <property type="entry name" value="DEK_C"/>
    <property type="match status" value="1"/>
</dbReference>
<feature type="region of interest" description="Disordered" evidence="1">
    <location>
        <begin position="58"/>
        <end position="141"/>
    </location>
</feature>
<proteinExistence type="predicted"/>
<keyword evidence="5" id="KW-1185">Reference proteome</keyword>
<gene>
    <name evidence="4" type="ORF">TIFTF001_002621</name>
</gene>
<accession>A0AA87Z5R4</accession>
<reference evidence="4" key="1">
    <citation type="submission" date="2023-07" db="EMBL/GenBank/DDBJ databases">
        <title>draft genome sequence of fig (Ficus carica).</title>
        <authorList>
            <person name="Takahashi T."/>
            <person name="Nishimura K."/>
        </authorList>
    </citation>
    <scope>NUCLEOTIDE SEQUENCE</scope>
</reference>